<proteinExistence type="predicted"/>
<evidence type="ECO:0000313" key="1">
    <source>
        <dbReference type="EMBL" id="MBX60609.1"/>
    </source>
</evidence>
<protein>
    <submittedName>
        <fullName evidence="1">Uncharacterized protein</fullName>
    </submittedName>
</protein>
<accession>A0A2P2Q121</accession>
<organism evidence="1">
    <name type="scientific">Rhizophora mucronata</name>
    <name type="common">Asiatic mangrove</name>
    <dbReference type="NCBI Taxonomy" id="61149"/>
    <lineage>
        <taxon>Eukaryota</taxon>
        <taxon>Viridiplantae</taxon>
        <taxon>Streptophyta</taxon>
        <taxon>Embryophyta</taxon>
        <taxon>Tracheophyta</taxon>
        <taxon>Spermatophyta</taxon>
        <taxon>Magnoliopsida</taxon>
        <taxon>eudicotyledons</taxon>
        <taxon>Gunneridae</taxon>
        <taxon>Pentapetalae</taxon>
        <taxon>rosids</taxon>
        <taxon>fabids</taxon>
        <taxon>Malpighiales</taxon>
        <taxon>Rhizophoraceae</taxon>
        <taxon>Rhizophora</taxon>
    </lineage>
</organism>
<name>A0A2P2Q121_RHIMU</name>
<sequence>MNTNPSFSIKSNHCNKPPSMKNASLISYNINASYART</sequence>
<reference evidence="1" key="1">
    <citation type="submission" date="2018-02" db="EMBL/GenBank/DDBJ databases">
        <title>Rhizophora mucronata_Transcriptome.</title>
        <authorList>
            <person name="Meera S.P."/>
            <person name="Sreeshan A."/>
            <person name="Augustine A."/>
        </authorList>
    </citation>
    <scope>NUCLEOTIDE SEQUENCE</scope>
    <source>
        <tissue evidence="1">Leaf</tissue>
    </source>
</reference>
<dbReference type="AlphaFoldDB" id="A0A2P2Q121"/>
<dbReference type="EMBL" id="GGEC01080125">
    <property type="protein sequence ID" value="MBX60609.1"/>
    <property type="molecule type" value="Transcribed_RNA"/>
</dbReference>